<dbReference type="Proteomes" id="UP000238348">
    <property type="component" value="Chromosome"/>
</dbReference>
<gene>
    <name evidence="2" type="ORF">SOCE26_043940</name>
</gene>
<dbReference type="CDD" id="cd09912">
    <property type="entry name" value="DLP_2"/>
    <property type="match status" value="1"/>
</dbReference>
<dbReference type="PANTHER" id="PTHR43681:SF1">
    <property type="entry name" value="SARCALUMENIN"/>
    <property type="match status" value="1"/>
</dbReference>
<protein>
    <recommendedName>
        <fullName evidence="1">Dynamin N-terminal domain-containing protein</fullName>
    </recommendedName>
</protein>
<feature type="domain" description="Dynamin N-terminal" evidence="1">
    <location>
        <begin position="462"/>
        <end position="601"/>
    </location>
</feature>
<evidence type="ECO:0000313" key="3">
    <source>
        <dbReference type="Proteomes" id="UP000238348"/>
    </source>
</evidence>
<proteinExistence type="predicted"/>
<dbReference type="RefSeq" id="WP_234023877.1">
    <property type="nucleotide sequence ID" value="NZ_CP012673.1"/>
</dbReference>
<dbReference type="PANTHER" id="PTHR43681">
    <property type="entry name" value="TRANSMEMBRANE GTPASE FZO"/>
    <property type="match status" value="1"/>
</dbReference>
<dbReference type="SUPFAM" id="SSF52540">
    <property type="entry name" value="P-loop containing nucleoside triphosphate hydrolases"/>
    <property type="match status" value="1"/>
</dbReference>
<dbReference type="EMBL" id="CP012673">
    <property type="protein sequence ID" value="AUX42954.1"/>
    <property type="molecule type" value="Genomic_DNA"/>
</dbReference>
<dbReference type="Gene3D" id="3.40.50.300">
    <property type="entry name" value="P-loop containing nucleotide triphosphate hydrolases"/>
    <property type="match status" value="1"/>
</dbReference>
<evidence type="ECO:0000259" key="1">
    <source>
        <dbReference type="Pfam" id="PF00350"/>
    </source>
</evidence>
<dbReference type="InterPro" id="IPR027417">
    <property type="entry name" value="P-loop_NTPase"/>
</dbReference>
<reference evidence="2 3" key="1">
    <citation type="submission" date="2015-09" db="EMBL/GenBank/DDBJ databases">
        <title>Sorangium comparison.</title>
        <authorList>
            <person name="Zaburannyi N."/>
            <person name="Bunk B."/>
            <person name="Overmann J."/>
            <person name="Mueller R."/>
        </authorList>
    </citation>
    <scope>NUCLEOTIDE SEQUENCE [LARGE SCALE GENOMIC DNA]</scope>
    <source>
        <strain evidence="2 3">So ce26</strain>
    </source>
</reference>
<dbReference type="AlphaFoldDB" id="A0A2L0EUH9"/>
<name>A0A2L0EUH9_SORCE</name>
<evidence type="ECO:0000313" key="2">
    <source>
        <dbReference type="EMBL" id="AUX42954.1"/>
    </source>
</evidence>
<accession>A0A2L0EUH9</accession>
<dbReference type="Pfam" id="PF00350">
    <property type="entry name" value="Dynamin_N"/>
    <property type="match status" value="1"/>
</dbReference>
<organism evidence="2 3">
    <name type="scientific">Sorangium cellulosum</name>
    <name type="common">Polyangium cellulosum</name>
    <dbReference type="NCBI Taxonomy" id="56"/>
    <lineage>
        <taxon>Bacteria</taxon>
        <taxon>Pseudomonadati</taxon>
        <taxon>Myxococcota</taxon>
        <taxon>Polyangia</taxon>
        <taxon>Polyangiales</taxon>
        <taxon>Polyangiaceae</taxon>
        <taxon>Sorangium</taxon>
    </lineage>
</organism>
<sequence length="916" mass="95782">MARLVEALNRFFGRVEIIALGLENERSAAEAALAKDMPLEAREHARTILSILPDSAVGLALWADAAEEAWLDQEVVTALSELAKRVPWRADVWLRLGRAGQRTGWDGARNALERAAAAPEERDAARLALLDLCDLDLAAGDPARAQRWLDRIPAPLSSAPDRDVALRRAECALAHGDLDGARAATEILGQPAVADGRAALVLARLALAEASAPAGSAAALPPGDVARVLDLGLRALVLDVPGAAELCAALVAASRDVLVVDRVRRVVRAAGALDEPTWAAAFAFAEGRRDDARQALARGLSAGDRTAAAALLRMAVETRDLGALDALAARASQGGAGAASAPLLPPDLVRLRDAAALSQAGGADGAARALDALDAVTGEGAAWAEDIRRSIVRAWLPPPEDTAAARDGAGARDASSTPRAGVAAWGEVLRELARTAKLLDRLDLLAATEALAVERERPLRAAVVGEFNAGKSTFLNALLGEDVAPTGVLPTTATLHWVAWAPDPFARIVVRGGQDRVVPHAALKDTLRALSAAGSKVSRVYIYAPIERLKRVEILDTPGFNAPDPDHIAEARRAFDEAHVAVWLLDAPQAMKESERRVLAEISALGVPVQILANKADRLKPDALETVLAHVRDSLAASAITSLTPPIAFSARLSLKGRLGDEAALAASGWAEVEALFAEQIVDASDALRERALRRKAGRIAAELAEAASARAAEDREAVRRARAAADRLRASAAYLRRERRNIAAVIDKALEPARRELAADLRPIAALPDERKRADPGIRAYVQERLVTRLSWPLSVEIARAAAEASVDAAARGARGVAEDTRGAAGSAAAPAEPSARAAAQVRAVLMGMVAVHDAPDELAARSIAGVVEAAIDAFAMALSAEAEVPAPAPASAAVEQRALALRAAFEAPAAPESA</sequence>
<dbReference type="InterPro" id="IPR045063">
    <property type="entry name" value="Dynamin_N"/>
</dbReference>
<dbReference type="InterPro" id="IPR051943">
    <property type="entry name" value="TRAFAC_Dynamin-like_GTPase"/>
</dbReference>